<evidence type="ECO:0000313" key="1">
    <source>
        <dbReference type="EMBL" id="JAD72928.1"/>
    </source>
</evidence>
<dbReference type="AlphaFoldDB" id="A0A0A9CEP3"/>
<organism evidence="1">
    <name type="scientific">Arundo donax</name>
    <name type="common">Giant reed</name>
    <name type="synonym">Donax arundinaceus</name>
    <dbReference type="NCBI Taxonomy" id="35708"/>
    <lineage>
        <taxon>Eukaryota</taxon>
        <taxon>Viridiplantae</taxon>
        <taxon>Streptophyta</taxon>
        <taxon>Embryophyta</taxon>
        <taxon>Tracheophyta</taxon>
        <taxon>Spermatophyta</taxon>
        <taxon>Magnoliopsida</taxon>
        <taxon>Liliopsida</taxon>
        <taxon>Poales</taxon>
        <taxon>Poaceae</taxon>
        <taxon>PACMAD clade</taxon>
        <taxon>Arundinoideae</taxon>
        <taxon>Arundineae</taxon>
        <taxon>Arundo</taxon>
    </lineage>
</organism>
<protein>
    <submittedName>
        <fullName evidence="1">Uncharacterized protein</fullName>
    </submittedName>
</protein>
<proteinExistence type="predicted"/>
<dbReference type="EMBL" id="GBRH01224967">
    <property type="protein sequence ID" value="JAD72928.1"/>
    <property type="molecule type" value="Transcribed_RNA"/>
</dbReference>
<reference evidence="1" key="2">
    <citation type="journal article" date="2015" name="Data Brief">
        <title>Shoot transcriptome of the giant reed, Arundo donax.</title>
        <authorList>
            <person name="Barrero R.A."/>
            <person name="Guerrero F.D."/>
            <person name="Moolhuijzen P."/>
            <person name="Goolsby J.A."/>
            <person name="Tidwell J."/>
            <person name="Bellgard S.E."/>
            <person name="Bellgard M.I."/>
        </authorList>
    </citation>
    <scope>NUCLEOTIDE SEQUENCE</scope>
    <source>
        <tissue evidence="1">Shoot tissue taken approximately 20 cm above the soil surface</tissue>
    </source>
</reference>
<sequence length="30" mass="3373">MFNNVLDGKNYASINNVPDAETIFVCKIEL</sequence>
<reference evidence="1" key="1">
    <citation type="submission" date="2014-09" db="EMBL/GenBank/DDBJ databases">
        <authorList>
            <person name="Magalhaes I.L.F."/>
            <person name="Oliveira U."/>
            <person name="Santos F.R."/>
            <person name="Vidigal T.H.D.A."/>
            <person name="Brescovit A.D."/>
            <person name="Santos A.J."/>
        </authorList>
    </citation>
    <scope>NUCLEOTIDE SEQUENCE</scope>
    <source>
        <tissue evidence="1">Shoot tissue taken approximately 20 cm above the soil surface</tissue>
    </source>
</reference>
<name>A0A0A9CEP3_ARUDO</name>
<accession>A0A0A9CEP3</accession>